<evidence type="ECO:0000259" key="12">
    <source>
        <dbReference type="Pfam" id="PF00999"/>
    </source>
</evidence>
<evidence type="ECO:0000256" key="5">
    <source>
        <dbReference type="ARBA" id="ARBA00022989"/>
    </source>
</evidence>
<feature type="transmembrane region" description="Helical" evidence="11">
    <location>
        <begin position="248"/>
        <end position="274"/>
    </location>
</feature>
<dbReference type="PANTHER" id="PTHR43562:SF3">
    <property type="entry name" value="SODIUM ION_PROTON EXCHANGER (EUROFUNG)"/>
    <property type="match status" value="1"/>
</dbReference>
<feature type="transmembrane region" description="Helical" evidence="11">
    <location>
        <begin position="65"/>
        <end position="83"/>
    </location>
</feature>
<accession>A0A1M2VS75</accession>
<evidence type="ECO:0000313" key="14">
    <source>
        <dbReference type="Proteomes" id="UP000184267"/>
    </source>
</evidence>
<name>A0A1M2VS75_TRAPU</name>
<feature type="region of interest" description="Disordered" evidence="10">
    <location>
        <begin position="153"/>
        <end position="185"/>
    </location>
</feature>
<feature type="transmembrane region" description="Helical" evidence="11">
    <location>
        <begin position="211"/>
        <end position="236"/>
    </location>
</feature>
<keyword evidence="7" id="KW-0406">Ion transport</keyword>
<feature type="transmembrane region" description="Helical" evidence="11">
    <location>
        <begin position="12"/>
        <end position="32"/>
    </location>
</feature>
<feature type="transmembrane region" description="Helical" evidence="11">
    <location>
        <begin position="39"/>
        <end position="59"/>
    </location>
</feature>
<dbReference type="Pfam" id="PF00999">
    <property type="entry name" value="Na_H_Exchanger"/>
    <property type="match status" value="1"/>
</dbReference>
<dbReference type="EMBL" id="MNAD01000788">
    <property type="protein sequence ID" value="OJT10342.1"/>
    <property type="molecule type" value="Genomic_DNA"/>
</dbReference>
<comment type="caution">
    <text evidence="13">The sequence shown here is derived from an EMBL/GenBank/DDBJ whole genome shotgun (WGS) entry which is preliminary data.</text>
</comment>
<keyword evidence="5 11" id="KW-1133">Transmembrane helix</keyword>
<keyword evidence="2" id="KW-0813">Transport</keyword>
<evidence type="ECO:0000256" key="8">
    <source>
        <dbReference type="ARBA" id="ARBA00023136"/>
    </source>
</evidence>
<feature type="transmembrane region" description="Helical" evidence="11">
    <location>
        <begin position="430"/>
        <end position="449"/>
    </location>
</feature>
<feature type="transmembrane region" description="Helical" evidence="11">
    <location>
        <begin position="128"/>
        <end position="149"/>
    </location>
</feature>
<evidence type="ECO:0000256" key="10">
    <source>
        <dbReference type="SAM" id="MobiDB-lite"/>
    </source>
</evidence>
<feature type="transmembrane region" description="Helical" evidence="11">
    <location>
        <begin position="95"/>
        <end position="116"/>
    </location>
</feature>
<dbReference type="Gene3D" id="1.20.1530.20">
    <property type="match status" value="3"/>
</dbReference>
<organism evidence="13 14">
    <name type="scientific">Trametes pubescens</name>
    <name type="common">White-rot fungus</name>
    <dbReference type="NCBI Taxonomy" id="154538"/>
    <lineage>
        <taxon>Eukaryota</taxon>
        <taxon>Fungi</taxon>
        <taxon>Dikarya</taxon>
        <taxon>Basidiomycota</taxon>
        <taxon>Agaricomycotina</taxon>
        <taxon>Agaricomycetes</taxon>
        <taxon>Polyporales</taxon>
        <taxon>Polyporaceae</taxon>
        <taxon>Trametes</taxon>
    </lineage>
</organism>
<evidence type="ECO:0000256" key="11">
    <source>
        <dbReference type="SAM" id="Phobius"/>
    </source>
</evidence>
<protein>
    <recommendedName>
        <fullName evidence="12">Cation/H+ exchanger transmembrane domain-containing protein</fullName>
    </recommendedName>
</protein>
<dbReference type="GO" id="GO:0006814">
    <property type="term" value="P:sodium ion transport"/>
    <property type="evidence" value="ECO:0007669"/>
    <property type="project" value="UniProtKB-KW"/>
</dbReference>
<dbReference type="GO" id="GO:0015297">
    <property type="term" value="F:antiporter activity"/>
    <property type="evidence" value="ECO:0007669"/>
    <property type="project" value="UniProtKB-KW"/>
</dbReference>
<keyword evidence="3" id="KW-0050">Antiport</keyword>
<evidence type="ECO:0000256" key="1">
    <source>
        <dbReference type="ARBA" id="ARBA00004141"/>
    </source>
</evidence>
<evidence type="ECO:0000256" key="9">
    <source>
        <dbReference type="ARBA" id="ARBA00023201"/>
    </source>
</evidence>
<proteinExistence type="predicted"/>
<keyword evidence="14" id="KW-1185">Reference proteome</keyword>
<keyword evidence="9" id="KW-0739">Sodium transport</keyword>
<dbReference type="Proteomes" id="UP000184267">
    <property type="component" value="Unassembled WGS sequence"/>
</dbReference>
<evidence type="ECO:0000256" key="2">
    <source>
        <dbReference type="ARBA" id="ARBA00022448"/>
    </source>
</evidence>
<evidence type="ECO:0000256" key="6">
    <source>
        <dbReference type="ARBA" id="ARBA00023053"/>
    </source>
</evidence>
<dbReference type="OMA" id="IPFLELW"/>
<reference evidence="13 14" key="1">
    <citation type="submission" date="2016-10" db="EMBL/GenBank/DDBJ databases">
        <title>Genome sequence of the basidiomycete white-rot fungus Trametes pubescens.</title>
        <authorList>
            <person name="Makela M.R."/>
            <person name="Granchi Z."/>
            <person name="Peng M."/>
            <person name="De Vries R.P."/>
            <person name="Grigoriev I."/>
            <person name="Riley R."/>
            <person name="Hilden K."/>
        </authorList>
    </citation>
    <scope>NUCLEOTIDE SEQUENCE [LARGE SCALE GENOMIC DNA]</scope>
    <source>
        <strain evidence="13 14">FBCC735</strain>
    </source>
</reference>
<sequence>MPTALPYEEPSLIRLLVFSSLLYLLNLARVVADFLLHGGIVAEIALGVIYGSPLAALLPTEWEETFTVLGYLGLILVVFEGGLSSNLPMLLSNLPLSIICALVGIGVPIAFAFALLNAAFGYKPLEAFAAGAALSSTSLGTTLAALNSVTKDSASASTRGPPSPTTPTKSAIDCSLPTTRSPSPVQRAVTHRSLATEPAATSLQQSRIGTVLISAAIIDDVVGLVIAAVVPALALVQSSTSQSGKTSLAWTIIQPLLSSVLIAAIAPLVARFLLRPLFWHRGVGELWCAPARIDKPWGTWVFAKIGSGWGSEKHADAVKLFLMVVTVSAMAAISYYTGTSILYGAYIAGLILTYISQPPTTPPLPADRDERIAGKHHHKQRTEDLSFEATFSRLVGPVQDHVLLPLFFASIGFAIPFLDLWKPKIIWRGIVYSILMCLAKLAVGLPILFHGPLIHHAPLLWQRIWNSTVAFFARAKPIIPAKYKHSSRASPRSDPPSHKSTPALGDSKDATRASTPPPPLPSSTPAAVFMGVAMVARGEIGLLIAQLARGDSSSGGTPGLLGEEPFLLCIWAILLCTLVGPISLGFIVRRWGARVNAGVWA</sequence>
<dbReference type="PANTHER" id="PTHR43562">
    <property type="entry name" value="NAPA-TYPE SODIUM/HYDROGEN ANTIPORTER"/>
    <property type="match status" value="1"/>
</dbReference>
<comment type="subcellular location">
    <subcellularLocation>
        <location evidence="1">Membrane</location>
        <topology evidence="1">Multi-pass membrane protein</topology>
    </subcellularLocation>
</comment>
<feature type="domain" description="Cation/H+ exchanger transmembrane" evidence="12">
    <location>
        <begin position="29"/>
        <end position="146"/>
    </location>
</feature>
<evidence type="ECO:0000313" key="13">
    <source>
        <dbReference type="EMBL" id="OJT10342.1"/>
    </source>
</evidence>
<dbReference type="InterPro" id="IPR006153">
    <property type="entry name" value="Cation/H_exchanger_TM"/>
</dbReference>
<evidence type="ECO:0000256" key="3">
    <source>
        <dbReference type="ARBA" id="ARBA00022449"/>
    </source>
</evidence>
<gene>
    <name evidence="13" type="ORF">TRAPUB_13147</name>
</gene>
<dbReference type="GO" id="GO:0016020">
    <property type="term" value="C:membrane"/>
    <property type="evidence" value="ECO:0007669"/>
    <property type="project" value="UniProtKB-SubCell"/>
</dbReference>
<evidence type="ECO:0000256" key="4">
    <source>
        <dbReference type="ARBA" id="ARBA00022692"/>
    </source>
</evidence>
<dbReference type="GO" id="GO:1902600">
    <property type="term" value="P:proton transmembrane transport"/>
    <property type="evidence" value="ECO:0007669"/>
    <property type="project" value="InterPro"/>
</dbReference>
<keyword evidence="8 11" id="KW-0472">Membrane</keyword>
<keyword evidence="4 11" id="KW-0812">Transmembrane</keyword>
<feature type="transmembrane region" description="Helical" evidence="11">
    <location>
        <begin position="402"/>
        <end position="418"/>
    </location>
</feature>
<feature type="transmembrane region" description="Helical" evidence="11">
    <location>
        <begin position="566"/>
        <end position="588"/>
    </location>
</feature>
<evidence type="ECO:0000256" key="7">
    <source>
        <dbReference type="ARBA" id="ARBA00023065"/>
    </source>
</evidence>
<feature type="region of interest" description="Disordered" evidence="10">
    <location>
        <begin position="483"/>
        <end position="523"/>
    </location>
</feature>
<dbReference type="OrthoDB" id="1288932at2759"/>
<dbReference type="AlphaFoldDB" id="A0A1M2VS75"/>
<keyword evidence="6" id="KW-0915">Sodium</keyword>
<dbReference type="InterPro" id="IPR038770">
    <property type="entry name" value="Na+/solute_symporter_sf"/>
</dbReference>
<feature type="compositionally biased region" description="Low complexity" evidence="10">
    <location>
        <begin position="153"/>
        <end position="171"/>
    </location>
</feature>